<accession>A0ABW3BPQ2</accession>
<sequence>MATTKTPIENKAEVKKPATTKKTATKKASTKATAAKKTASKATAAKKKTASKPVEKIVETPKQKKGFFKTLLENVAEKLEDVTENVAEGATFVTEKVKETTAKAYVAGSELVEEANEKIHQFTDKQSLLKEKNRIEDAQANLTSKFGEITLQHYLKNESLHRTFLNTKAVSNLVLEYKANEKLLIGVEKELKKLEK</sequence>
<keyword evidence="4" id="KW-1185">Reference proteome</keyword>
<name>A0ABW3BPQ2_9FLAO</name>
<dbReference type="RefSeq" id="WP_379939105.1">
    <property type="nucleotide sequence ID" value="NZ_JBHTIB010000002.1"/>
</dbReference>
<evidence type="ECO:0008006" key="5">
    <source>
        <dbReference type="Google" id="ProtNLM"/>
    </source>
</evidence>
<gene>
    <name evidence="3" type="ORF">ACFQ0I_02695</name>
</gene>
<reference evidence="4" key="1">
    <citation type="journal article" date="2019" name="Int. J. Syst. Evol. Microbiol.">
        <title>The Global Catalogue of Microorganisms (GCM) 10K type strain sequencing project: providing services to taxonomists for standard genome sequencing and annotation.</title>
        <authorList>
            <consortium name="The Broad Institute Genomics Platform"/>
            <consortium name="The Broad Institute Genome Sequencing Center for Infectious Disease"/>
            <person name="Wu L."/>
            <person name="Ma J."/>
        </authorList>
    </citation>
    <scope>NUCLEOTIDE SEQUENCE [LARGE SCALE GENOMIC DNA]</scope>
    <source>
        <strain evidence="4">CCUG 60529</strain>
    </source>
</reference>
<evidence type="ECO:0000313" key="4">
    <source>
        <dbReference type="Proteomes" id="UP001597011"/>
    </source>
</evidence>
<dbReference type="Proteomes" id="UP001597011">
    <property type="component" value="Unassembled WGS sequence"/>
</dbReference>
<keyword evidence="1" id="KW-0175">Coiled coil</keyword>
<evidence type="ECO:0000256" key="1">
    <source>
        <dbReference type="SAM" id="Coils"/>
    </source>
</evidence>
<dbReference type="EMBL" id="JBHTIB010000002">
    <property type="protein sequence ID" value="MFD0834658.1"/>
    <property type="molecule type" value="Genomic_DNA"/>
</dbReference>
<feature type="compositionally biased region" description="Low complexity" evidence="2">
    <location>
        <begin position="30"/>
        <end position="43"/>
    </location>
</feature>
<protein>
    <recommendedName>
        <fullName evidence="5">Phasin domain-containing protein</fullName>
    </recommendedName>
</protein>
<organism evidence="3 4">
    <name type="scientific">Mariniflexile aquimaris</name>
    <dbReference type="NCBI Taxonomy" id="881009"/>
    <lineage>
        <taxon>Bacteria</taxon>
        <taxon>Pseudomonadati</taxon>
        <taxon>Bacteroidota</taxon>
        <taxon>Flavobacteriia</taxon>
        <taxon>Flavobacteriales</taxon>
        <taxon>Flavobacteriaceae</taxon>
        <taxon>Mariniflexile</taxon>
    </lineage>
</organism>
<evidence type="ECO:0000256" key="2">
    <source>
        <dbReference type="SAM" id="MobiDB-lite"/>
    </source>
</evidence>
<proteinExistence type="predicted"/>
<comment type="caution">
    <text evidence="3">The sequence shown here is derived from an EMBL/GenBank/DDBJ whole genome shotgun (WGS) entry which is preliminary data.</text>
</comment>
<evidence type="ECO:0000313" key="3">
    <source>
        <dbReference type="EMBL" id="MFD0834658.1"/>
    </source>
</evidence>
<feature type="region of interest" description="Disordered" evidence="2">
    <location>
        <begin position="1"/>
        <end position="56"/>
    </location>
</feature>
<feature type="coiled-coil region" evidence="1">
    <location>
        <begin position="112"/>
        <end position="145"/>
    </location>
</feature>